<feature type="region of interest" description="Disordered" evidence="1">
    <location>
        <begin position="1"/>
        <end position="37"/>
    </location>
</feature>
<accession>K7RQQ9</accession>
<reference evidence="2 3" key="1">
    <citation type="journal article" date="2012" name="BMC Genomics">
        <title>The genome sequence of Propionibacterium acidipropionici provides insights into its biotechnological and industrial potential.</title>
        <authorList>
            <person name="Parizzi L.P."/>
            <person name="Grassi M.C."/>
            <person name="Llerena L.A."/>
            <person name="Carazzolle M.F."/>
            <person name="Queiroz V.L."/>
            <person name="Lunardi I."/>
            <person name="Zeidler A.F."/>
            <person name="Teixeira P.J."/>
            <person name="Mieczkowski P."/>
            <person name="Rincones J."/>
            <person name="Pereira G.A."/>
        </authorList>
    </citation>
    <scope>NUCLEOTIDE SEQUENCE [LARGE SCALE GENOMIC DNA]</scope>
    <source>
        <strain evidence="3">ATCC 4875 / DSM 20272 / JCM 6432 / NBRC 12425 / NCIMB 8070</strain>
    </source>
</reference>
<dbReference type="STRING" id="1171373.PACID_25630"/>
<name>K7RQQ9_ACIA4</name>
<dbReference type="Proteomes" id="UP000000214">
    <property type="component" value="Chromosome"/>
</dbReference>
<protein>
    <submittedName>
        <fullName evidence="2">Uncharacterized protein</fullName>
    </submittedName>
</protein>
<sequence length="68" mass="6838">MNRSQIRTGVLPPVANVPDPEQAVSPPVSAAAPPSAAVPLRTDLRDTLLGDEAGGVCEPGPGPWAGGR</sequence>
<organism evidence="2 3">
    <name type="scientific">Acidipropionibacterium acidipropionici (strain ATCC 4875 / DSM 20272 / JCM 6432 / NBRC 12425 / NCIMB 8070 / 4)</name>
    <name type="common">Propionibacterium acidipropionici</name>
    <dbReference type="NCBI Taxonomy" id="1171373"/>
    <lineage>
        <taxon>Bacteria</taxon>
        <taxon>Bacillati</taxon>
        <taxon>Actinomycetota</taxon>
        <taxon>Actinomycetes</taxon>
        <taxon>Propionibacteriales</taxon>
        <taxon>Propionibacteriaceae</taxon>
        <taxon>Acidipropionibacterium</taxon>
    </lineage>
</organism>
<gene>
    <name evidence="2" type="ordered locus">PACID_25630</name>
</gene>
<evidence type="ECO:0000313" key="3">
    <source>
        <dbReference type="Proteomes" id="UP000000214"/>
    </source>
</evidence>
<dbReference type="AlphaFoldDB" id="K7RQQ9"/>
<feature type="compositionally biased region" description="Low complexity" evidence="1">
    <location>
        <begin position="23"/>
        <end position="37"/>
    </location>
</feature>
<evidence type="ECO:0000256" key="1">
    <source>
        <dbReference type="SAM" id="MobiDB-lite"/>
    </source>
</evidence>
<proteinExistence type="predicted"/>
<dbReference type="HOGENOM" id="CLU_2790568_0_0_11"/>
<dbReference type="KEGG" id="pbo:PACID_25630"/>
<dbReference type="EMBL" id="CP003493">
    <property type="protein sequence ID" value="AFV90339.1"/>
    <property type="molecule type" value="Genomic_DNA"/>
</dbReference>
<evidence type="ECO:0000313" key="2">
    <source>
        <dbReference type="EMBL" id="AFV90339.1"/>
    </source>
</evidence>